<dbReference type="FunFam" id="3.30.420.40:FF:000050">
    <property type="entry name" value="Actin, alpha skeletal muscle"/>
    <property type="match status" value="1"/>
</dbReference>
<dbReference type="eggNOG" id="KOG0677">
    <property type="taxonomic scope" value="Eukaryota"/>
</dbReference>
<dbReference type="KEGG" id="ehx:EMIHUDRAFT_78429"/>
<dbReference type="Proteomes" id="UP000013827">
    <property type="component" value="Unassembled WGS sequence"/>
</dbReference>
<dbReference type="STRING" id="2903.R1E048"/>
<dbReference type="RefSeq" id="XP_005772619.1">
    <property type="nucleotide sequence ID" value="XM_005772562.1"/>
</dbReference>
<dbReference type="EnsemblProtists" id="EOD20190">
    <property type="protein sequence ID" value="EOD20190"/>
    <property type="gene ID" value="EMIHUDRAFT_78429"/>
</dbReference>
<proteinExistence type="predicted"/>
<evidence type="ECO:0000313" key="2">
    <source>
        <dbReference type="Proteomes" id="UP000013827"/>
    </source>
</evidence>
<name>A0A0D3J9K5_EMIH1</name>
<dbReference type="GeneID" id="17265737"/>
<reference evidence="1" key="2">
    <citation type="submission" date="2024-10" db="UniProtKB">
        <authorList>
            <consortium name="EnsemblProtists"/>
        </authorList>
    </citation>
    <scope>IDENTIFICATION</scope>
</reference>
<accession>A0A0D3J9K5</accession>
<dbReference type="HOGENOM" id="CLU_027965_7_3_1"/>
<keyword evidence="2" id="KW-1185">Reference proteome</keyword>
<dbReference type="OMA" id="NIDATNC"/>
<protein>
    <recommendedName>
        <fullName evidence="3">Actin-related protein 2</fullName>
    </recommendedName>
</protein>
<dbReference type="InterPro" id="IPR043129">
    <property type="entry name" value="ATPase_NBD"/>
</dbReference>
<sequence>MSKPPVVCDNGTGFVKCGFAGDNFPTHIFPSIVGRPILRAEEKVGQVQLKVRGPRECGRWRRLSTPTSYPITNGVVQRWEDMCHLYYYTFREKLKIDPTEHKIMLTEA</sequence>
<dbReference type="SUPFAM" id="SSF53067">
    <property type="entry name" value="Actin-like ATPase domain"/>
    <property type="match status" value="1"/>
</dbReference>
<dbReference type="PaxDb" id="2903-EOD20190"/>
<dbReference type="AlphaFoldDB" id="A0A0D3J9K5"/>
<organism evidence="1 2">
    <name type="scientific">Emiliania huxleyi (strain CCMP1516)</name>
    <dbReference type="NCBI Taxonomy" id="280463"/>
    <lineage>
        <taxon>Eukaryota</taxon>
        <taxon>Haptista</taxon>
        <taxon>Haptophyta</taxon>
        <taxon>Prymnesiophyceae</taxon>
        <taxon>Isochrysidales</taxon>
        <taxon>Noelaerhabdaceae</taxon>
        <taxon>Emiliania</taxon>
    </lineage>
</organism>
<dbReference type="Pfam" id="PF00022">
    <property type="entry name" value="Actin"/>
    <property type="match status" value="1"/>
</dbReference>
<dbReference type="Gene3D" id="3.30.420.40">
    <property type="match status" value="1"/>
</dbReference>
<evidence type="ECO:0008006" key="3">
    <source>
        <dbReference type="Google" id="ProtNLM"/>
    </source>
</evidence>
<dbReference type="InterPro" id="IPR004000">
    <property type="entry name" value="Actin"/>
</dbReference>
<dbReference type="PANTHER" id="PTHR11937">
    <property type="entry name" value="ACTIN"/>
    <property type="match status" value="1"/>
</dbReference>
<reference evidence="2" key="1">
    <citation type="journal article" date="2013" name="Nature">
        <title>Pan genome of the phytoplankton Emiliania underpins its global distribution.</title>
        <authorList>
            <person name="Read B.A."/>
            <person name="Kegel J."/>
            <person name="Klute M.J."/>
            <person name="Kuo A."/>
            <person name="Lefebvre S.C."/>
            <person name="Maumus F."/>
            <person name="Mayer C."/>
            <person name="Miller J."/>
            <person name="Monier A."/>
            <person name="Salamov A."/>
            <person name="Young J."/>
            <person name="Aguilar M."/>
            <person name="Claverie J.M."/>
            <person name="Frickenhaus S."/>
            <person name="Gonzalez K."/>
            <person name="Herman E.K."/>
            <person name="Lin Y.C."/>
            <person name="Napier J."/>
            <person name="Ogata H."/>
            <person name="Sarno A.F."/>
            <person name="Shmutz J."/>
            <person name="Schroeder D."/>
            <person name="de Vargas C."/>
            <person name="Verret F."/>
            <person name="von Dassow P."/>
            <person name="Valentin K."/>
            <person name="Van de Peer Y."/>
            <person name="Wheeler G."/>
            <person name="Dacks J.B."/>
            <person name="Delwiche C.F."/>
            <person name="Dyhrman S.T."/>
            <person name="Glockner G."/>
            <person name="John U."/>
            <person name="Richards T."/>
            <person name="Worden A.Z."/>
            <person name="Zhang X."/>
            <person name="Grigoriev I.V."/>
            <person name="Allen A.E."/>
            <person name="Bidle K."/>
            <person name="Borodovsky M."/>
            <person name="Bowler C."/>
            <person name="Brownlee C."/>
            <person name="Cock J.M."/>
            <person name="Elias M."/>
            <person name="Gladyshev V.N."/>
            <person name="Groth M."/>
            <person name="Guda C."/>
            <person name="Hadaegh A."/>
            <person name="Iglesias-Rodriguez M.D."/>
            <person name="Jenkins J."/>
            <person name="Jones B.M."/>
            <person name="Lawson T."/>
            <person name="Leese F."/>
            <person name="Lindquist E."/>
            <person name="Lobanov A."/>
            <person name="Lomsadze A."/>
            <person name="Malik S.B."/>
            <person name="Marsh M.E."/>
            <person name="Mackinder L."/>
            <person name="Mock T."/>
            <person name="Mueller-Roeber B."/>
            <person name="Pagarete A."/>
            <person name="Parker M."/>
            <person name="Probert I."/>
            <person name="Quesneville H."/>
            <person name="Raines C."/>
            <person name="Rensing S.A."/>
            <person name="Riano-Pachon D.M."/>
            <person name="Richier S."/>
            <person name="Rokitta S."/>
            <person name="Shiraiwa Y."/>
            <person name="Soanes D.M."/>
            <person name="van der Giezen M."/>
            <person name="Wahlund T.M."/>
            <person name="Williams B."/>
            <person name="Wilson W."/>
            <person name="Wolfe G."/>
            <person name="Wurch L.L."/>
        </authorList>
    </citation>
    <scope>NUCLEOTIDE SEQUENCE</scope>
</reference>
<evidence type="ECO:0000313" key="1">
    <source>
        <dbReference type="EnsemblProtists" id="EOD20190"/>
    </source>
</evidence>